<proteinExistence type="predicted"/>
<protein>
    <submittedName>
        <fullName evidence="1">Uncharacterized protein</fullName>
    </submittedName>
</protein>
<dbReference type="GeneID" id="85437315"/>
<dbReference type="Proteomes" id="UP001230504">
    <property type="component" value="Unassembled WGS sequence"/>
</dbReference>
<reference evidence="1" key="1">
    <citation type="submission" date="2021-06" db="EMBL/GenBank/DDBJ databases">
        <title>Comparative genomics, transcriptomics and evolutionary studies reveal genomic signatures of adaptation to plant cell wall in hemibiotrophic fungi.</title>
        <authorList>
            <consortium name="DOE Joint Genome Institute"/>
            <person name="Baroncelli R."/>
            <person name="Diaz J.F."/>
            <person name="Benocci T."/>
            <person name="Peng M."/>
            <person name="Battaglia E."/>
            <person name="Haridas S."/>
            <person name="Andreopoulos W."/>
            <person name="Labutti K."/>
            <person name="Pangilinan J."/>
            <person name="Floch G.L."/>
            <person name="Makela M.R."/>
            <person name="Henrissat B."/>
            <person name="Grigoriev I.V."/>
            <person name="Crouch J.A."/>
            <person name="De Vries R.P."/>
            <person name="Sukno S.A."/>
            <person name="Thon M.R."/>
        </authorList>
    </citation>
    <scope>NUCLEOTIDE SEQUENCE</scope>
    <source>
        <strain evidence="1">CBS 125086</strain>
    </source>
</reference>
<sequence length="83" mass="9055">MASILPRPISTQISCNLSRSESGAFALWSTNVDEFVLCSAVIVALALRMFQPPTQPPGHPHRTGSFRTFAAMENPILAARRSE</sequence>
<evidence type="ECO:0000313" key="2">
    <source>
        <dbReference type="Proteomes" id="UP001230504"/>
    </source>
</evidence>
<dbReference type="RefSeq" id="XP_060418057.1">
    <property type="nucleotide sequence ID" value="XM_060553075.1"/>
</dbReference>
<dbReference type="EMBL" id="JAHLJV010000009">
    <property type="protein sequence ID" value="KAK1597243.1"/>
    <property type="molecule type" value="Genomic_DNA"/>
</dbReference>
<keyword evidence="2" id="KW-1185">Reference proteome</keyword>
<gene>
    <name evidence="1" type="ORF">LY79DRAFT_409325</name>
</gene>
<organism evidence="1 2">
    <name type="scientific">Colletotrichum navitas</name>
    <dbReference type="NCBI Taxonomy" id="681940"/>
    <lineage>
        <taxon>Eukaryota</taxon>
        <taxon>Fungi</taxon>
        <taxon>Dikarya</taxon>
        <taxon>Ascomycota</taxon>
        <taxon>Pezizomycotina</taxon>
        <taxon>Sordariomycetes</taxon>
        <taxon>Hypocreomycetidae</taxon>
        <taxon>Glomerellales</taxon>
        <taxon>Glomerellaceae</taxon>
        <taxon>Colletotrichum</taxon>
        <taxon>Colletotrichum graminicola species complex</taxon>
    </lineage>
</organism>
<evidence type="ECO:0000313" key="1">
    <source>
        <dbReference type="EMBL" id="KAK1597243.1"/>
    </source>
</evidence>
<accession>A0AAD8V9H4</accession>
<dbReference type="AlphaFoldDB" id="A0AAD8V9H4"/>
<name>A0AAD8V9H4_9PEZI</name>
<comment type="caution">
    <text evidence="1">The sequence shown here is derived from an EMBL/GenBank/DDBJ whole genome shotgun (WGS) entry which is preliminary data.</text>
</comment>